<dbReference type="PANTHER" id="PTHR38050:SF2">
    <property type="entry name" value="FERULOYL ESTERASE C-RELATED"/>
    <property type="match status" value="1"/>
</dbReference>
<dbReference type="AlphaFoldDB" id="A0A231GWN7"/>
<organism evidence="10 11">
    <name type="scientific">Nocardia cerradoensis</name>
    <dbReference type="NCBI Taxonomy" id="85688"/>
    <lineage>
        <taxon>Bacteria</taxon>
        <taxon>Bacillati</taxon>
        <taxon>Actinomycetota</taxon>
        <taxon>Actinomycetes</taxon>
        <taxon>Mycobacteriales</taxon>
        <taxon>Nocardiaceae</taxon>
        <taxon>Nocardia</taxon>
    </lineage>
</organism>
<evidence type="ECO:0000256" key="3">
    <source>
        <dbReference type="ARBA" id="ARBA00022651"/>
    </source>
</evidence>
<sequence length="344" mass="35783">MYIAMSRWFRTVSSIAAALLTAAALSTATTAHAGEPENVPAQPSPGCSASHPTGTSIESFAAAGKSGTYLLDVPAATAPLPLVVDLHGYLEPAALEYAGTGLGPFGMANGFATVTPQLDEPGVPRWDFGEHSADIAYLSDLLTHVEANRCVDERRVYVTGLSMGAFTTSSLACQLADRIAAVAPVAGLQDFAWCDPVRAVPMVAFHGTEDPIVAYTGGVGPNAKYLPSADGTGSAAQRGDTRPGGVDGPGPVTIPDQAAAWARREGCGTQPQQQQVAPDVVRYTYPCPDRTAVQLYAVVGGGHTWPGTASVISPEPLVGRTTTAISANRIIWDFFRDHPLPAGR</sequence>
<evidence type="ECO:0000256" key="5">
    <source>
        <dbReference type="ARBA" id="ARBA00022801"/>
    </source>
</evidence>
<evidence type="ECO:0000256" key="2">
    <source>
        <dbReference type="ARBA" id="ARBA00022525"/>
    </source>
</evidence>
<name>A0A231GWN7_9NOCA</name>
<keyword evidence="3" id="KW-0858">Xylan degradation</keyword>
<feature type="signal peptide" evidence="9">
    <location>
        <begin position="1"/>
        <end position="33"/>
    </location>
</feature>
<evidence type="ECO:0000256" key="9">
    <source>
        <dbReference type="SAM" id="SignalP"/>
    </source>
</evidence>
<keyword evidence="5" id="KW-0378">Hydrolase</keyword>
<evidence type="ECO:0000313" key="10">
    <source>
        <dbReference type="EMBL" id="OXR40985.1"/>
    </source>
</evidence>
<evidence type="ECO:0000256" key="1">
    <source>
        <dbReference type="ARBA" id="ARBA00004613"/>
    </source>
</evidence>
<gene>
    <name evidence="10" type="ORF">B7C42_06951</name>
</gene>
<dbReference type="RefSeq" id="WP_039779411.1">
    <property type="nucleotide sequence ID" value="NZ_JAAXOR010000001.1"/>
</dbReference>
<proteinExistence type="predicted"/>
<dbReference type="GO" id="GO:0030600">
    <property type="term" value="F:feruloyl esterase activity"/>
    <property type="evidence" value="ECO:0007669"/>
    <property type="project" value="InterPro"/>
</dbReference>
<feature type="region of interest" description="Disordered" evidence="8">
    <location>
        <begin position="33"/>
        <end position="53"/>
    </location>
</feature>
<evidence type="ECO:0000256" key="6">
    <source>
        <dbReference type="ARBA" id="ARBA00023277"/>
    </source>
</evidence>
<keyword evidence="11" id="KW-1185">Reference proteome</keyword>
<dbReference type="EMBL" id="NGAF01000024">
    <property type="protein sequence ID" value="OXR40985.1"/>
    <property type="molecule type" value="Genomic_DNA"/>
</dbReference>
<dbReference type="Proteomes" id="UP000215506">
    <property type="component" value="Unassembled WGS sequence"/>
</dbReference>
<dbReference type="SUPFAM" id="SSF53474">
    <property type="entry name" value="alpha/beta-Hydrolases"/>
    <property type="match status" value="1"/>
</dbReference>
<accession>A0A231GWN7</accession>
<keyword evidence="7" id="KW-0624">Polysaccharide degradation</keyword>
<dbReference type="PANTHER" id="PTHR38050">
    <property type="match status" value="1"/>
</dbReference>
<reference evidence="10 11" key="1">
    <citation type="submission" date="2017-07" db="EMBL/GenBank/DDBJ databases">
        <title>First draft Genome Sequence of Nocardia cerradoensis isolated from human infection.</title>
        <authorList>
            <person name="Carrasco G."/>
        </authorList>
    </citation>
    <scope>NUCLEOTIDE SEQUENCE [LARGE SCALE GENOMIC DNA]</scope>
    <source>
        <strain evidence="10 11">CNM20130759</strain>
    </source>
</reference>
<dbReference type="InterPro" id="IPR029058">
    <property type="entry name" value="AB_hydrolase_fold"/>
</dbReference>
<evidence type="ECO:0000256" key="4">
    <source>
        <dbReference type="ARBA" id="ARBA00022729"/>
    </source>
</evidence>
<protein>
    <recommendedName>
        <fullName evidence="12">Polyhydroxybutyrate depolymerase</fullName>
    </recommendedName>
</protein>
<keyword evidence="6" id="KW-0119">Carbohydrate metabolism</keyword>
<comment type="subcellular location">
    <subcellularLocation>
        <location evidence="1">Secreted</location>
    </subcellularLocation>
</comment>
<feature type="region of interest" description="Disordered" evidence="8">
    <location>
        <begin position="226"/>
        <end position="251"/>
    </location>
</feature>
<dbReference type="GO" id="GO:0045493">
    <property type="term" value="P:xylan catabolic process"/>
    <property type="evidence" value="ECO:0007669"/>
    <property type="project" value="UniProtKB-KW"/>
</dbReference>
<evidence type="ECO:0000256" key="8">
    <source>
        <dbReference type="SAM" id="MobiDB-lite"/>
    </source>
</evidence>
<keyword evidence="4 9" id="KW-0732">Signal</keyword>
<comment type="caution">
    <text evidence="10">The sequence shown here is derived from an EMBL/GenBank/DDBJ whole genome shotgun (WGS) entry which is preliminary data.</text>
</comment>
<dbReference type="Gene3D" id="3.40.50.1820">
    <property type="entry name" value="alpha/beta hydrolase"/>
    <property type="match status" value="1"/>
</dbReference>
<evidence type="ECO:0000313" key="11">
    <source>
        <dbReference type="Proteomes" id="UP000215506"/>
    </source>
</evidence>
<evidence type="ECO:0008006" key="12">
    <source>
        <dbReference type="Google" id="ProtNLM"/>
    </source>
</evidence>
<feature type="chain" id="PRO_5011314152" description="Polyhydroxybutyrate depolymerase" evidence="9">
    <location>
        <begin position="34"/>
        <end position="344"/>
    </location>
</feature>
<dbReference type="InterPro" id="IPR043595">
    <property type="entry name" value="FaeB/C/D"/>
</dbReference>
<keyword evidence="2" id="KW-0964">Secreted</keyword>
<evidence type="ECO:0000256" key="7">
    <source>
        <dbReference type="ARBA" id="ARBA00023326"/>
    </source>
</evidence>
<dbReference type="GO" id="GO:0005576">
    <property type="term" value="C:extracellular region"/>
    <property type="evidence" value="ECO:0007669"/>
    <property type="project" value="UniProtKB-SubCell"/>
</dbReference>